<keyword evidence="3" id="KW-1185">Reference proteome</keyword>
<evidence type="ECO:0000313" key="2">
    <source>
        <dbReference type="EMBL" id="CAJ0605306.1"/>
    </source>
</evidence>
<evidence type="ECO:0000313" key="3">
    <source>
        <dbReference type="Proteomes" id="UP001176961"/>
    </source>
</evidence>
<gene>
    <name evidence="2" type="ORF">CYNAS_LOCUS17289</name>
</gene>
<organism evidence="2 3">
    <name type="scientific">Cylicocyclus nassatus</name>
    <name type="common">Nematode worm</name>
    <dbReference type="NCBI Taxonomy" id="53992"/>
    <lineage>
        <taxon>Eukaryota</taxon>
        <taxon>Metazoa</taxon>
        <taxon>Ecdysozoa</taxon>
        <taxon>Nematoda</taxon>
        <taxon>Chromadorea</taxon>
        <taxon>Rhabditida</taxon>
        <taxon>Rhabditina</taxon>
        <taxon>Rhabditomorpha</taxon>
        <taxon>Strongyloidea</taxon>
        <taxon>Strongylidae</taxon>
        <taxon>Cylicocyclus</taxon>
    </lineage>
</organism>
<feature type="signal peptide" evidence="1">
    <location>
        <begin position="1"/>
        <end position="16"/>
    </location>
</feature>
<dbReference type="Proteomes" id="UP001176961">
    <property type="component" value="Unassembled WGS sequence"/>
</dbReference>
<dbReference type="AlphaFoldDB" id="A0AA36H7P3"/>
<proteinExistence type="predicted"/>
<protein>
    <submittedName>
        <fullName evidence="2">Uncharacterized protein</fullName>
    </submittedName>
</protein>
<dbReference type="EMBL" id="CATQJL010000316">
    <property type="protein sequence ID" value="CAJ0605306.1"/>
    <property type="molecule type" value="Genomic_DNA"/>
</dbReference>
<sequence length="130" mass="14835">MFLPLLLLACAAFAREDCWFEGKFWSGIGSEADKEMIRKIGDSIHRKIDDSKTAAVMTLEKHSNGKTSLMVAARPKGTRMARCFVGLMQNNEVQSFSARSSKQCISWLFHCKNKNIPQGYIREFVSFLWH</sequence>
<feature type="chain" id="PRO_5041340307" evidence="1">
    <location>
        <begin position="17"/>
        <end position="130"/>
    </location>
</feature>
<evidence type="ECO:0000256" key="1">
    <source>
        <dbReference type="SAM" id="SignalP"/>
    </source>
</evidence>
<accession>A0AA36H7P3</accession>
<reference evidence="2" key="1">
    <citation type="submission" date="2023-07" db="EMBL/GenBank/DDBJ databases">
        <authorList>
            <consortium name="CYATHOMIX"/>
        </authorList>
    </citation>
    <scope>NUCLEOTIDE SEQUENCE</scope>
    <source>
        <strain evidence="2">N/A</strain>
    </source>
</reference>
<comment type="caution">
    <text evidence="2">The sequence shown here is derived from an EMBL/GenBank/DDBJ whole genome shotgun (WGS) entry which is preliminary data.</text>
</comment>
<name>A0AA36H7P3_CYLNA</name>
<keyword evidence="1" id="KW-0732">Signal</keyword>